<protein>
    <recommendedName>
        <fullName evidence="2">Addiction module component</fullName>
    </recommendedName>
</protein>
<dbReference type="Pfam" id="PF09720">
    <property type="entry name" value="Unstab_antitox"/>
    <property type="match status" value="1"/>
</dbReference>
<evidence type="ECO:0000313" key="1">
    <source>
        <dbReference type="EMBL" id="VAW60317.1"/>
    </source>
</evidence>
<name>A0A3B0XBF9_9ZZZZ</name>
<organism evidence="1">
    <name type="scientific">hydrothermal vent metagenome</name>
    <dbReference type="NCBI Taxonomy" id="652676"/>
    <lineage>
        <taxon>unclassified sequences</taxon>
        <taxon>metagenomes</taxon>
        <taxon>ecological metagenomes</taxon>
    </lineage>
</organism>
<dbReference type="AlphaFoldDB" id="A0A3B0XBF9"/>
<sequence>MPITVPLKNMSFEKKIQTMELLWDDLCHSSDSIESPPWHKDILIDRELALNDHDDEFIDWETAKNNIKKKIE</sequence>
<proteinExistence type="predicted"/>
<gene>
    <name evidence="1" type="ORF">MNBD_GAMMA08-1533</name>
</gene>
<dbReference type="EMBL" id="UOFH01000136">
    <property type="protein sequence ID" value="VAW60317.1"/>
    <property type="molecule type" value="Genomic_DNA"/>
</dbReference>
<reference evidence="1" key="1">
    <citation type="submission" date="2018-06" db="EMBL/GenBank/DDBJ databases">
        <authorList>
            <person name="Zhirakovskaya E."/>
        </authorList>
    </citation>
    <scope>NUCLEOTIDE SEQUENCE</scope>
</reference>
<dbReference type="InterPro" id="IPR013406">
    <property type="entry name" value="CHP02574_addiction_mod"/>
</dbReference>
<accession>A0A3B0XBF9</accession>
<evidence type="ECO:0008006" key="2">
    <source>
        <dbReference type="Google" id="ProtNLM"/>
    </source>
</evidence>